<evidence type="ECO:0000256" key="1">
    <source>
        <dbReference type="ARBA" id="ARBA00022679"/>
    </source>
</evidence>
<feature type="transmembrane region" description="Helical" evidence="5">
    <location>
        <begin position="329"/>
        <end position="348"/>
    </location>
</feature>
<dbReference type="PROSITE" id="PS50109">
    <property type="entry name" value="HIS_KIN"/>
    <property type="match status" value="1"/>
</dbReference>
<dbReference type="CDD" id="cd16917">
    <property type="entry name" value="HATPase_UhpB-NarQ-NarX-like"/>
    <property type="match status" value="1"/>
</dbReference>
<feature type="transmembrane region" description="Helical" evidence="5">
    <location>
        <begin position="296"/>
        <end position="317"/>
    </location>
</feature>
<keyword evidence="4" id="KW-0175">Coiled coil</keyword>
<feature type="transmembrane region" description="Helical" evidence="5">
    <location>
        <begin position="150"/>
        <end position="171"/>
    </location>
</feature>
<dbReference type="InterPro" id="IPR005467">
    <property type="entry name" value="His_kinase_dom"/>
</dbReference>
<organism evidence="7 8">
    <name type="scientific">Algimonas ampicilliniresistens</name>
    <dbReference type="NCBI Taxonomy" id="1298735"/>
    <lineage>
        <taxon>Bacteria</taxon>
        <taxon>Pseudomonadati</taxon>
        <taxon>Pseudomonadota</taxon>
        <taxon>Alphaproteobacteria</taxon>
        <taxon>Maricaulales</taxon>
        <taxon>Robiginitomaculaceae</taxon>
        <taxon>Algimonas</taxon>
    </lineage>
</organism>
<dbReference type="EMBL" id="BSNK01000001">
    <property type="protein sequence ID" value="GLQ22473.1"/>
    <property type="molecule type" value="Genomic_DNA"/>
</dbReference>
<feature type="transmembrane region" description="Helical" evidence="5">
    <location>
        <begin position="202"/>
        <end position="225"/>
    </location>
</feature>
<accession>A0ABQ5V4L6</accession>
<feature type="transmembrane region" description="Helical" evidence="5">
    <location>
        <begin position="237"/>
        <end position="259"/>
    </location>
</feature>
<dbReference type="Proteomes" id="UP001161391">
    <property type="component" value="Unassembled WGS sequence"/>
</dbReference>
<evidence type="ECO:0000256" key="4">
    <source>
        <dbReference type="SAM" id="Coils"/>
    </source>
</evidence>
<feature type="domain" description="Histidine kinase" evidence="6">
    <location>
        <begin position="394"/>
        <end position="569"/>
    </location>
</feature>
<evidence type="ECO:0000256" key="5">
    <source>
        <dbReference type="SAM" id="Phobius"/>
    </source>
</evidence>
<comment type="caution">
    <text evidence="7">The sequence shown here is derived from an EMBL/GenBank/DDBJ whole genome shotgun (WGS) entry which is preliminary data.</text>
</comment>
<keyword evidence="5" id="KW-1133">Transmembrane helix</keyword>
<dbReference type="SUPFAM" id="SSF55874">
    <property type="entry name" value="ATPase domain of HSP90 chaperone/DNA topoisomerase II/histidine kinase"/>
    <property type="match status" value="1"/>
</dbReference>
<keyword evidence="5" id="KW-0812">Transmembrane</keyword>
<dbReference type="InterPro" id="IPR003594">
    <property type="entry name" value="HATPase_dom"/>
</dbReference>
<dbReference type="SMART" id="SM00387">
    <property type="entry name" value="HATPase_c"/>
    <property type="match status" value="1"/>
</dbReference>
<dbReference type="GO" id="GO:0016301">
    <property type="term" value="F:kinase activity"/>
    <property type="evidence" value="ECO:0007669"/>
    <property type="project" value="UniProtKB-KW"/>
</dbReference>
<feature type="transmembrane region" description="Helical" evidence="5">
    <location>
        <begin position="178"/>
        <end position="196"/>
    </location>
</feature>
<evidence type="ECO:0000313" key="8">
    <source>
        <dbReference type="Proteomes" id="UP001161391"/>
    </source>
</evidence>
<protein>
    <submittedName>
        <fullName evidence="7">Histidine kinase</fullName>
    </submittedName>
</protein>
<reference evidence="7" key="1">
    <citation type="journal article" date="2014" name="Int. J. Syst. Evol. Microbiol.">
        <title>Complete genome of a new Firmicutes species belonging to the dominant human colonic microbiota ('Ruminococcus bicirculans') reveals two chromosomes and a selective capacity to utilize plant glucans.</title>
        <authorList>
            <consortium name="NISC Comparative Sequencing Program"/>
            <person name="Wegmann U."/>
            <person name="Louis P."/>
            <person name="Goesmann A."/>
            <person name="Henrissat B."/>
            <person name="Duncan S.H."/>
            <person name="Flint H.J."/>
        </authorList>
    </citation>
    <scope>NUCLEOTIDE SEQUENCE</scope>
    <source>
        <strain evidence="7">NBRC 108219</strain>
    </source>
</reference>
<dbReference type="InterPro" id="IPR036890">
    <property type="entry name" value="HATPase_C_sf"/>
</dbReference>
<evidence type="ECO:0000256" key="3">
    <source>
        <dbReference type="ARBA" id="ARBA00023012"/>
    </source>
</evidence>
<dbReference type="PANTHER" id="PTHR24421:SF58">
    <property type="entry name" value="SIGNAL TRANSDUCTION HISTIDINE-PROTEIN KINASE_PHOSPHATASE UHPB"/>
    <property type="match status" value="1"/>
</dbReference>
<gene>
    <name evidence="7" type="ORF">GCM10007853_03470</name>
</gene>
<name>A0ABQ5V4L6_9PROT</name>
<reference evidence="7" key="2">
    <citation type="submission" date="2023-01" db="EMBL/GenBank/DDBJ databases">
        <title>Draft genome sequence of Algimonas ampicilliniresistens strain NBRC 108219.</title>
        <authorList>
            <person name="Sun Q."/>
            <person name="Mori K."/>
        </authorList>
    </citation>
    <scope>NUCLEOTIDE SEQUENCE</scope>
    <source>
        <strain evidence="7">NBRC 108219</strain>
    </source>
</reference>
<dbReference type="Gene3D" id="3.30.565.10">
    <property type="entry name" value="Histidine kinase-like ATPase, C-terminal domain"/>
    <property type="match status" value="1"/>
</dbReference>
<keyword evidence="1" id="KW-0808">Transferase</keyword>
<evidence type="ECO:0000313" key="7">
    <source>
        <dbReference type="EMBL" id="GLQ22473.1"/>
    </source>
</evidence>
<keyword evidence="8" id="KW-1185">Reference proteome</keyword>
<keyword evidence="2 7" id="KW-0418">Kinase</keyword>
<evidence type="ECO:0000259" key="6">
    <source>
        <dbReference type="PROSITE" id="PS50109"/>
    </source>
</evidence>
<proteinExistence type="predicted"/>
<sequence>MCLGTMVECQIDGAEFQDVSLPVYLPPVRQAGTHVATFQLEFDRADIDSDVAAIFLPRFADGLRLELNGDPISPNTDNFERYKDKPFTRLWHLPFYTTFTERRLKETGNTISIELEAYNFTQITLSPVYIGDAFRLRIANQFRFVARNGYIRVAFALQVGIGGFLLLLWLARREDTEYGWALAANLAACLTCWHYILPNTPFSAHAWTLIWNIAIQVYIYALYRYSRKVIKLPSSRVTIVWVTAFCLLSSLTLCFIPVQQLAVGLTYYHIGNGLLALSVPYLFLVNLRSNPYINAAHFMIFIMAFSFLARDFIYIYVDPDRAIFQMGQFVPLLVFTIITGLLLTRLAISLNQAESLQQTMKQTIEDKSAEIVAKENQLAVTRERHRIMLDLHDGVGGQLVNTLAYMRGKKRSDPVVKSSMEAALRDMALIIDSLEGYEDLSTLLGSLRSRIEPLLDENQIRLLWHLNGTPNIETNQRSNNLSIIRIIQEAITNAVKHSKAETITVSSDDRSITIIDDGKGFDLQKARQKTGTNSGMGLEGMKHRAQEIGIDCHIRSTPSGTQVQLLWPT</sequence>
<dbReference type="RefSeq" id="WP_284386877.1">
    <property type="nucleotide sequence ID" value="NZ_BSNK01000001.1"/>
</dbReference>
<feature type="transmembrane region" description="Helical" evidence="5">
    <location>
        <begin position="265"/>
        <end position="284"/>
    </location>
</feature>
<dbReference type="InterPro" id="IPR050482">
    <property type="entry name" value="Sensor_HK_TwoCompSys"/>
</dbReference>
<keyword evidence="3" id="KW-0902">Two-component regulatory system</keyword>
<feature type="coiled-coil region" evidence="4">
    <location>
        <begin position="350"/>
        <end position="384"/>
    </location>
</feature>
<dbReference type="Pfam" id="PF02518">
    <property type="entry name" value="HATPase_c"/>
    <property type="match status" value="1"/>
</dbReference>
<keyword evidence="5" id="KW-0472">Membrane</keyword>
<dbReference type="PANTHER" id="PTHR24421">
    <property type="entry name" value="NITRATE/NITRITE SENSOR PROTEIN NARX-RELATED"/>
    <property type="match status" value="1"/>
</dbReference>
<evidence type="ECO:0000256" key="2">
    <source>
        <dbReference type="ARBA" id="ARBA00022777"/>
    </source>
</evidence>